<evidence type="ECO:0000313" key="2">
    <source>
        <dbReference type="Proteomes" id="UP000323067"/>
    </source>
</evidence>
<evidence type="ECO:0000313" key="1">
    <source>
        <dbReference type="EMBL" id="ATY62642.1"/>
    </source>
</evidence>
<dbReference type="VEuPathDB" id="FungiDB:A9K55_007311"/>
<gene>
    <name evidence="1" type="ORF">A9K55_007311</name>
</gene>
<protein>
    <submittedName>
        <fullName evidence="1">Uncharacterized protein</fullName>
    </submittedName>
</protein>
<dbReference type="EMBL" id="CP023324">
    <property type="protein sequence ID" value="ATY62642.1"/>
    <property type="molecule type" value="Genomic_DNA"/>
</dbReference>
<dbReference type="OrthoDB" id="4938517at2759"/>
<proteinExistence type="predicted"/>
<reference evidence="1 2" key="1">
    <citation type="journal article" date="2017" name="BMC Genomics">
        <title>Chromosome level assembly and secondary metabolite potential of the parasitic fungus Cordyceps militaris.</title>
        <authorList>
            <person name="Kramer G.J."/>
            <person name="Nodwell J.R."/>
        </authorList>
    </citation>
    <scope>NUCLEOTIDE SEQUENCE [LARGE SCALE GENOMIC DNA]</scope>
    <source>
        <strain evidence="1 2">ATCC 34164</strain>
    </source>
</reference>
<organism evidence="1 2">
    <name type="scientific">Cordyceps militaris</name>
    <name type="common">Caterpillar fungus</name>
    <name type="synonym">Clavaria militaris</name>
    <dbReference type="NCBI Taxonomy" id="73501"/>
    <lineage>
        <taxon>Eukaryota</taxon>
        <taxon>Fungi</taxon>
        <taxon>Dikarya</taxon>
        <taxon>Ascomycota</taxon>
        <taxon>Pezizomycotina</taxon>
        <taxon>Sordariomycetes</taxon>
        <taxon>Hypocreomycetidae</taxon>
        <taxon>Hypocreales</taxon>
        <taxon>Cordycipitaceae</taxon>
        <taxon>Cordyceps</taxon>
    </lineage>
</organism>
<dbReference type="VEuPathDB" id="FungiDB:CCM_07708"/>
<dbReference type="Proteomes" id="UP000323067">
    <property type="component" value="Chromosome vii"/>
</dbReference>
<accession>A0A2H4SHQ4</accession>
<dbReference type="AlphaFoldDB" id="A0A2H4SHQ4"/>
<sequence>MSDLQATQHSPTYHDSPYYAYLIQTYKGNGAGDWHRWLVAAACREDMKTFFRGLQKYSTTSNATITDVKPVNLAWWTFKAPEGYNVRELVKQIYQSNPSWYGDIAELSESLGKIAVTVMDDAGGRNWPILPTQNVSLYDY</sequence>
<name>A0A2H4SHQ4_CORMI</name>